<reference evidence="2 3" key="1">
    <citation type="submission" date="2020-03" db="EMBL/GenBank/DDBJ databases">
        <title>Dissostichus mawsoni Genome sequencing and assembly.</title>
        <authorList>
            <person name="Park H."/>
        </authorList>
    </citation>
    <scope>NUCLEOTIDE SEQUENCE [LARGE SCALE GENOMIC DNA]</scope>
    <source>
        <strain evidence="2">DM0001</strain>
        <tissue evidence="2">Muscle</tissue>
    </source>
</reference>
<organism evidence="2 3">
    <name type="scientific">Dissostichus mawsoni</name>
    <name type="common">Antarctic cod</name>
    <dbReference type="NCBI Taxonomy" id="36200"/>
    <lineage>
        <taxon>Eukaryota</taxon>
        <taxon>Metazoa</taxon>
        <taxon>Chordata</taxon>
        <taxon>Craniata</taxon>
        <taxon>Vertebrata</taxon>
        <taxon>Euteleostomi</taxon>
        <taxon>Actinopterygii</taxon>
        <taxon>Neopterygii</taxon>
        <taxon>Teleostei</taxon>
        <taxon>Neoteleostei</taxon>
        <taxon>Acanthomorphata</taxon>
        <taxon>Eupercaria</taxon>
        <taxon>Perciformes</taxon>
        <taxon>Notothenioidei</taxon>
        <taxon>Nototheniidae</taxon>
        <taxon>Dissostichus</taxon>
    </lineage>
</organism>
<protein>
    <submittedName>
        <fullName evidence="2">Uncharacterized protein</fullName>
    </submittedName>
</protein>
<gene>
    <name evidence="2" type="ORF">F7725_016531</name>
</gene>
<dbReference type="Proteomes" id="UP000518266">
    <property type="component" value="Unassembled WGS sequence"/>
</dbReference>
<feature type="compositionally biased region" description="Acidic residues" evidence="1">
    <location>
        <begin position="16"/>
        <end position="31"/>
    </location>
</feature>
<feature type="region of interest" description="Disordered" evidence="1">
    <location>
        <begin position="1"/>
        <end position="38"/>
    </location>
</feature>
<evidence type="ECO:0000256" key="1">
    <source>
        <dbReference type="SAM" id="MobiDB-lite"/>
    </source>
</evidence>
<keyword evidence="3" id="KW-1185">Reference proteome</keyword>
<sequence length="61" mass="7368">MEAEQQEVKRLKFSKDDEEEEDEEDEEDEHEADTLRPLHATCQSKEAEAMFFFWTESRDEL</sequence>
<evidence type="ECO:0000313" key="3">
    <source>
        <dbReference type="Proteomes" id="UP000518266"/>
    </source>
</evidence>
<name>A0A7J5Z649_DISMA</name>
<comment type="caution">
    <text evidence="2">The sequence shown here is derived from an EMBL/GenBank/DDBJ whole genome shotgun (WGS) entry which is preliminary data.</text>
</comment>
<evidence type="ECO:0000313" key="2">
    <source>
        <dbReference type="EMBL" id="KAF3855808.1"/>
    </source>
</evidence>
<dbReference type="AlphaFoldDB" id="A0A7J5Z649"/>
<feature type="compositionally biased region" description="Basic and acidic residues" evidence="1">
    <location>
        <begin position="1"/>
        <end position="15"/>
    </location>
</feature>
<proteinExistence type="predicted"/>
<accession>A0A7J5Z649</accession>
<dbReference type="EMBL" id="JAAKFY010000006">
    <property type="protein sequence ID" value="KAF3855808.1"/>
    <property type="molecule type" value="Genomic_DNA"/>
</dbReference>